<organism evidence="2 3">
    <name type="scientific">Diaporthe helianthi</name>
    <dbReference type="NCBI Taxonomy" id="158607"/>
    <lineage>
        <taxon>Eukaryota</taxon>
        <taxon>Fungi</taxon>
        <taxon>Dikarya</taxon>
        <taxon>Ascomycota</taxon>
        <taxon>Pezizomycotina</taxon>
        <taxon>Sordariomycetes</taxon>
        <taxon>Sordariomycetidae</taxon>
        <taxon>Diaporthales</taxon>
        <taxon>Diaporthaceae</taxon>
        <taxon>Diaporthe</taxon>
    </lineage>
</organism>
<evidence type="ECO:0000256" key="1">
    <source>
        <dbReference type="SAM" id="MobiDB-lite"/>
    </source>
</evidence>
<comment type="caution">
    <text evidence="2">The sequence shown here is derived from an EMBL/GenBank/DDBJ whole genome shotgun (WGS) entry which is preliminary data.</text>
</comment>
<name>A0A2P5I1F4_DIAHE</name>
<dbReference type="Proteomes" id="UP000094444">
    <property type="component" value="Unassembled WGS sequence"/>
</dbReference>
<sequence>MRNDVDGQCLGTGPSPRSAAMRLVAVRATKYGVRSTGEVYCTEPLDTRTGPGHPGGLGMVGMELSLELSLELSMASARPLLQARVTVWCRLFGLLIRSSGSRLGGCKVGRVQFEIDELPERLRCKTWDEQAAFCLHKSCTRRAERRQQHAGERERLTQYEDQDQDMNMGVGMDLGSRGCAK</sequence>
<feature type="compositionally biased region" description="Basic and acidic residues" evidence="1">
    <location>
        <begin position="146"/>
        <end position="158"/>
    </location>
</feature>
<reference evidence="2" key="1">
    <citation type="submission" date="2017-09" db="EMBL/GenBank/DDBJ databases">
        <title>Polyketide synthases of a Diaporthe helianthi virulent isolate.</title>
        <authorList>
            <person name="Baroncelli R."/>
        </authorList>
    </citation>
    <scope>NUCLEOTIDE SEQUENCE [LARGE SCALE GENOMIC DNA]</scope>
    <source>
        <strain evidence="2">7/96</strain>
    </source>
</reference>
<dbReference type="InParanoid" id="A0A2P5I1F4"/>
<protein>
    <submittedName>
        <fullName evidence="2">Uncharacterized protein</fullName>
    </submittedName>
</protein>
<keyword evidence="3" id="KW-1185">Reference proteome</keyword>
<dbReference type="EMBL" id="MAVT02000382">
    <property type="protein sequence ID" value="POS76324.1"/>
    <property type="molecule type" value="Genomic_DNA"/>
</dbReference>
<gene>
    <name evidence="2" type="ORF">DHEL01_v205275</name>
</gene>
<proteinExistence type="predicted"/>
<dbReference type="AlphaFoldDB" id="A0A2P5I1F4"/>
<evidence type="ECO:0000313" key="2">
    <source>
        <dbReference type="EMBL" id="POS76324.1"/>
    </source>
</evidence>
<evidence type="ECO:0000313" key="3">
    <source>
        <dbReference type="Proteomes" id="UP000094444"/>
    </source>
</evidence>
<feature type="region of interest" description="Disordered" evidence="1">
    <location>
        <begin position="146"/>
        <end position="169"/>
    </location>
</feature>
<accession>A0A2P5I1F4</accession>